<name>A0A916E2B8_9GLOM</name>
<sequence length="118" mass="14564">MIKIYILYNKNFFFCINIDQEKRMNKLRKAHVDRRKLIRCMRIVSQNFWLNIESWHNKFISEDNVNRIKNLLRIMVHIYGFKLALMVYDEEYFPFAIEVSNILTLKQSRMCKLKKLRE</sequence>
<dbReference type="OrthoDB" id="2451629at2759"/>
<reference evidence="1" key="1">
    <citation type="submission" date="2020-05" db="EMBL/GenBank/DDBJ databases">
        <authorList>
            <person name="Rincon C."/>
            <person name="Sanders R I."/>
            <person name="Robbins C."/>
            <person name="Chaturvedi A."/>
        </authorList>
    </citation>
    <scope>NUCLEOTIDE SEQUENCE</scope>
    <source>
        <strain evidence="1">CHB12</strain>
    </source>
</reference>
<proteinExistence type="predicted"/>
<organism evidence="1 2">
    <name type="scientific">Rhizophagus irregularis</name>
    <dbReference type="NCBI Taxonomy" id="588596"/>
    <lineage>
        <taxon>Eukaryota</taxon>
        <taxon>Fungi</taxon>
        <taxon>Fungi incertae sedis</taxon>
        <taxon>Mucoromycota</taxon>
        <taxon>Glomeromycotina</taxon>
        <taxon>Glomeromycetes</taxon>
        <taxon>Glomerales</taxon>
        <taxon>Glomeraceae</taxon>
        <taxon>Rhizophagus</taxon>
    </lineage>
</organism>
<evidence type="ECO:0000313" key="2">
    <source>
        <dbReference type="Proteomes" id="UP000684084"/>
    </source>
</evidence>
<gene>
    <name evidence="1" type="ORF">CHRIB12_LOCUS5036</name>
</gene>
<dbReference type="AlphaFoldDB" id="A0A916E2B8"/>
<evidence type="ECO:0000313" key="1">
    <source>
        <dbReference type="EMBL" id="CAB5351116.1"/>
    </source>
</evidence>
<dbReference type="Proteomes" id="UP000684084">
    <property type="component" value="Unassembled WGS sequence"/>
</dbReference>
<accession>A0A916E2B8</accession>
<comment type="caution">
    <text evidence="1">The sequence shown here is derived from an EMBL/GenBank/DDBJ whole genome shotgun (WGS) entry which is preliminary data.</text>
</comment>
<protein>
    <submittedName>
        <fullName evidence="1">Uncharacterized protein</fullName>
    </submittedName>
</protein>
<dbReference type="VEuPathDB" id="FungiDB:RhiirFUN_002982"/>
<dbReference type="EMBL" id="CAGKOT010000008">
    <property type="protein sequence ID" value="CAB5351116.1"/>
    <property type="molecule type" value="Genomic_DNA"/>
</dbReference>